<protein>
    <submittedName>
        <fullName evidence="2">Uncharacterized protein</fullName>
    </submittedName>
</protein>
<evidence type="ECO:0000256" key="1">
    <source>
        <dbReference type="SAM" id="Phobius"/>
    </source>
</evidence>
<dbReference type="Proteomes" id="UP000030748">
    <property type="component" value="Unassembled WGS sequence"/>
</dbReference>
<dbReference type="AlphaFoldDB" id="A0A022R2J8"/>
<sequence>MDPMQLNANDTIIDIDCCNKTSEEVGISPAISDDVGNNSVSILIDPRNNVDDNISPKFSAKKPPRPPKKALVLPLDAADVKLIKEIAELIAIKRSRIERIKKMKLAAAKASNSNSSSGTNLIALVFTIVFCIVMISQ</sequence>
<dbReference type="EMBL" id="KI630793">
    <property type="protein sequence ID" value="EYU33050.1"/>
    <property type="molecule type" value="Genomic_DNA"/>
</dbReference>
<gene>
    <name evidence="2" type="ORF">MIMGU_mgv1a018520mg</name>
</gene>
<accession>A0A022R2J8</accession>
<name>A0A022R2J8_ERYGU</name>
<evidence type="ECO:0000313" key="2">
    <source>
        <dbReference type="EMBL" id="EYU33050.1"/>
    </source>
</evidence>
<keyword evidence="1" id="KW-0472">Membrane</keyword>
<dbReference type="STRING" id="4155.A0A022R2J8"/>
<organism evidence="2 3">
    <name type="scientific">Erythranthe guttata</name>
    <name type="common">Yellow monkey flower</name>
    <name type="synonym">Mimulus guttatus</name>
    <dbReference type="NCBI Taxonomy" id="4155"/>
    <lineage>
        <taxon>Eukaryota</taxon>
        <taxon>Viridiplantae</taxon>
        <taxon>Streptophyta</taxon>
        <taxon>Embryophyta</taxon>
        <taxon>Tracheophyta</taxon>
        <taxon>Spermatophyta</taxon>
        <taxon>Magnoliopsida</taxon>
        <taxon>eudicotyledons</taxon>
        <taxon>Gunneridae</taxon>
        <taxon>Pentapetalae</taxon>
        <taxon>asterids</taxon>
        <taxon>lamiids</taxon>
        <taxon>Lamiales</taxon>
        <taxon>Phrymaceae</taxon>
        <taxon>Erythranthe</taxon>
    </lineage>
</organism>
<proteinExistence type="predicted"/>
<evidence type="ECO:0000313" key="3">
    <source>
        <dbReference type="Proteomes" id="UP000030748"/>
    </source>
</evidence>
<dbReference type="PANTHER" id="PTHR34188">
    <property type="entry name" value="OS01G0299500 PROTEIN"/>
    <property type="match status" value="1"/>
</dbReference>
<reference evidence="2 3" key="1">
    <citation type="journal article" date="2013" name="Proc. Natl. Acad. Sci. U.S.A.">
        <title>Fine-scale variation in meiotic recombination in Mimulus inferred from population shotgun sequencing.</title>
        <authorList>
            <person name="Hellsten U."/>
            <person name="Wright K.M."/>
            <person name="Jenkins J."/>
            <person name="Shu S."/>
            <person name="Yuan Y."/>
            <person name="Wessler S.R."/>
            <person name="Schmutz J."/>
            <person name="Willis J.H."/>
            <person name="Rokhsar D.S."/>
        </authorList>
    </citation>
    <scope>NUCLEOTIDE SEQUENCE [LARGE SCALE GENOMIC DNA]</scope>
    <source>
        <strain evidence="3">cv. DUN x IM62</strain>
    </source>
</reference>
<keyword evidence="1" id="KW-1133">Transmembrane helix</keyword>
<feature type="transmembrane region" description="Helical" evidence="1">
    <location>
        <begin position="118"/>
        <end position="136"/>
    </location>
</feature>
<keyword evidence="3" id="KW-1185">Reference proteome</keyword>
<dbReference type="PANTHER" id="PTHR34188:SF5">
    <property type="entry name" value="OS05G0131900 PROTEIN"/>
    <property type="match status" value="1"/>
</dbReference>
<feature type="non-terminal residue" evidence="2">
    <location>
        <position position="137"/>
    </location>
</feature>
<keyword evidence="1" id="KW-0812">Transmembrane</keyword>